<dbReference type="RefSeq" id="WP_229759307.1">
    <property type="nucleotide sequence ID" value="NZ_AP019860.1"/>
</dbReference>
<keyword evidence="4" id="KW-0021">Allosteric enzyme</keyword>
<dbReference type="NCBIfam" id="TIGR02093">
    <property type="entry name" value="P_ylase"/>
    <property type="match status" value="1"/>
</dbReference>
<evidence type="ECO:0000256" key="6">
    <source>
        <dbReference type="ARBA" id="ARBA00022679"/>
    </source>
</evidence>
<dbReference type="EMBL" id="AP019860">
    <property type="protein sequence ID" value="BBM86820.1"/>
    <property type="molecule type" value="Genomic_DNA"/>
</dbReference>
<protein>
    <recommendedName>
        <fullName evidence="11">Alpha-1,4 glucan phosphorylase</fullName>
        <ecNumber evidence="11">2.4.1.1</ecNumber>
    </recommendedName>
</protein>
<comment type="function">
    <text evidence="9">Phosphorylase is an important allosteric enzyme in carbohydrate metabolism. Enzymes from different sources differ in their regulatory mechanisms and in their natural substrates. However, all known phosphorylases share catalytic and structural properties.</text>
</comment>
<evidence type="ECO:0000256" key="7">
    <source>
        <dbReference type="ARBA" id="ARBA00022898"/>
    </source>
</evidence>
<organism evidence="12 13">
    <name type="scientific">Uabimicrobium amorphum</name>
    <dbReference type="NCBI Taxonomy" id="2596890"/>
    <lineage>
        <taxon>Bacteria</taxon>
        <taxon>Pseudomonadati</taxon>
        <taxon>Planctomycetota</taxon>
        <taxon>Candidatus Uabimicrobiia</taxon>
        <taxon>Candidatus Uabimicrobiales</taxon>
        <taxon>Candidatus Uabimicrobiaceae</taxon>
        <taxon>Candidatus Uabimicrobium</taxon>
    </lineage>
</organism>
<proteinExistence type="inferred from homology"/>
<reference evidence="12 13" key="1">
    <citation type="submission" date="2019-08" db="EMBL/GenBank/DDBJ databases">
        <title>Complete genome sequence of Candidatus Uab amorphum.</title>
        <authorList>
            <person name="Shiratori T."/>
            <person name="Suzuki S."/>
            <person name="Kakizawa Y."/>
            <person name="Ishida K."/>
        </authorList>
    </citation>
    <scope>NUCLEOTIDE SEQUENCE [LARGE SCALE GENOMIC DNA]</scope>
    <source>
        <strain evidence="12 13">SRT547</strain>
    </source>
</reference>
<dbReference type="FunFam" id="3.40.50.2000:FF:000002">
    <property type="entry name" value="Alpha-1,4 glucan phosphorylase"/>
    <property type="match status" value="1"/>
</dbReference>
<dbReference type="PIRSF" id="PIRSF000460">
    <property type="entry name" value="Pprylas_GlgP"/>
    <property type="match status" value="1"/>
</dbReference>
<dbReference type="EC" id="2.4.1.1" evidence="11"/>
<dbReference type="InterPro" id="IPR000811">
    <property type="entry name" value="Glyco_trans_35"/>
</dbReference>
<keyword evidence="13" id="KW-1185">Reference proteome</keyword>
<evidence type="ECO:0000256" key="2">
    <source>
        <dbReference type="ARBA" id="ARBA00001933"/>
    </source>
</evidence>
<evidence type="ECO:0000256" key="1">
    <source>
        <dbReference type="ARBA" id="ARBA00001275"/>
    </source>
</evidence>
<accession>A0A5S9ITF4</accession>
<comment type="cofactor">
    <cofactor evidence="2 11">
        <name>pyridoxal 5'-phosphate</name>
        <dbReference type="ChEBI" id="CHEBI:597326"/>
    </cofactor>
</comment>
<comment type="similarity">
    <text evidence="3 11">Belongs to the glycogen phosphorylase family.</text>
</comment>
<dbReference type="Gene3D" id="3.40.50.2000">
    <property type="entry name" value="Glycogen Phosphorylase B"/>
    <property type="match status" value="2"/>
</dbReference>
<keyword evidence="8 11" id="KW-0119">Carbohydrate metabolism</keyword>
<sequence>MKANWDNIDAQITMQKESLANFFVHYLKFFGGKDRYSASELDVYNALAYTIRDHIIEKWLATKVLYNKSHSKRIYYLSMEYLLGRLFSNNIINLGADKEFREGLKKLGVDWEDYTPWERESALGNGGLGRLAACFLDSMATLNLPAIGYGLRYEYGIFRQDICQGYQVEEPDEWLKFDNIWEMKRIEHTVPVHFGGEVETYHIDGVEKFNWCPSYTVLGIPYDMPVVGYGNNIVNTLRLWSAKVSEEFDLQDFNQGNYIDAVSEKVEGETLTKVLYPDDRTESGRELRFRQQYFFVCCSIQDIMRKFLKESSDFRDFPKKAVIQLNDTHPSISIAELMRILVDEKHLPWDVAWDITRKSFGYTNHTILPEALEKWPVEFFQRHLPRHLQIIYKLNQHFLQEVSVQNPGDNDILRRMSLVEEYPQKKIRMAHLAIIGSTSVNGVSEIHSEILKEQVMPDFYNSFPHKFNNKTNGITPRRWLLQANPSLAKLITEKIGKEWITDLSQLKKLEKYADDKDFRKRFDKIKLENKKKLAKLIEIETGVVVEDDAIFDVQIKRIHEYKRQLMNILHVIHLYCELRDHKNFKDAPQRVFLFAGKAAPGYYMAKMIIKLILNVAKVINNDELIKDKIKVVFIPNYKVSLAETIIPATDISEQISTAGKEASGTGNMKFALNGALTIGTLDGANIEIMNEVGKENIFTFGLDIDEIKAKREGNYEPYQLYSENPNIKKVIDLIQSNFFSLHEPGIFEPICNSLLTQDQYFVFADFNAYMECHEKILQEYKNQKQWTKKAILNVARMGKFSSDRTINEYAADIWKVSPVKPKKGK</sequence>
<comment type="function">
    <text evidence="11">Allosteric enzyme that catalyzes the rate-limiting step in glycogen catabolism, the phosphorolytic cleavage of glycogen to produce glucose-1-phosphate, and plays a central role in maintaining cellular and organismal glucose homeostasis.</text>
</comment>
<dbReference type="InterPro" id="IPR011833">
    <property type="entry name" value="Glycg_phsphrylas"/>
</dbReference>
<name>A0A5S9ITF4_UABAM</name>
<evidence type="ECO:0000256" key="8">
    <source>
        <dbReference type="ARBA" id="ARBA00023277"/>
    </source>
</evidence>
<dbReference type="Pfam" id="PF00343">
    <property type="entry name" value="Phosphorylase"/>
    <property type="match status" value="1"/>
</dbReference>
<keyword evidence="7 10" id="KW-0663">Pyridoxal phosphate</keyword>
<evidence type="ECO:0000313" key="13">
    <source>
        <dbReference type="Proteomes" id="UP000326354"/>
    </source>
</evidence>
<evidence type="ECO:0000256" key="10">
    <source>
        <dbReference type="PIRSR" id="PIRSR000460-1"/>
    </source>
</evidence>
<gene>
    <name evidence="12" type="ORF">UABAM_05208</name>
</gene>
<evidence type="ECO:0000256" key="9">
    <source>
        <dbReference type="ARBA" id="ARBA00025174"/>
    </source>
</evidence>
<keyword evidence="5 11" id="KW-0328">Glycosyltransferase</keyword>
<evidence type="ECO:0000256" key="3">
    <source>
        <dbReference type="ARBA" id="ARBA00006047"/>
    </source>
</evidence>
<evidence type="ECO:0000256" key="5">
    <source>
        <dbReference type="ARBA" id="ARBA00022676"/>
    </source>
</evidence>
<dbReference type="GO" id="GO:0008184">
    <property type="term" value="F:glycogen phosphorylase activity"/>
    <property type="evidence" value="ECO:0007669"/>
    <property type="project" value="InterPro"/>
</dbReference>
<dbReference type="Proteomes" id="UP000326354">
    <property type="component" value="Chromosome"/>
</dbReference>
<dbReference type="AlphaFoldDB" id="A0A5S9ITF4"/>
<dbReference type="GO" id="GO:0005980">
    <property type="term" value="P:glycogen catabolic process"/>
    <property type="evidence" value="ECO:0007669"/>
    <property type="project" value="UniProtKB-ARBA"/>
</dbReference>
<dbReference type="InterPro" id="IPR035090">
    <property type="entry name" value="Pyridoxal_P_attach_site"/>
</dbReference>
<dbReference type="PANTHER" id="PTHR11468:SF3">
    <property type="entry name" value="GLYCOGEN PHOSPHORYLASE, LIVER FORM"/>
    <property type="match status" value="1"/>
</dbReference>
<feature type="modified residue" description="N6-(pyridoxal phosphate)lysine" evidence="10">
    <location>
        <position position="669"/>
    </location>
</feature>
<dbReference type="CDD" id="cd04300">
    <property type="entry name" value="GT35_Glycogen_Phosphorylase"/>
    <property type="match status" value="1"/>
</dbReference>
<dbReference type="KEGG" id="uam:UABAM_05208"/>
<dbReference type="GO" id="GO:0005737">
    <property type="term" value="C:cytoplasm"/>
    <property type="evidence" value="ECO:0007669"/>
    <property type="project" value="TreeGrafter"/>
</dbReference>
<keyword evidence="6 11" id="KW-0808">Transferase</keyword>
<dbReference type="PROSITE" id="PS00102">
    <property type="entry name" value="PHOSPHORYLASE"/>
    <property type="match status" value="1"/>
</dbReference>
<dbReference type="GO" id="GO:0030170">
    <property type="term" value="F:pyridoxal phosphate binding"/>
    <property type="evidence" value="ECO:0007669"/>
    <property type="project" value="InterPro"/>
</dbReference>
<dbReference type="PANTHER" id="PTHR11468">
    <property type="entry name" value="GLYCOGEN PHOSPHORYLASE"/>
    <property type="match status" value="1"/>
</dbReference>
<evidence type="ECO:0000256" key="4">
    <source>
        <dbReference type="ARBA" id="ARBA00022533"/>
    </source>
</evidence>
<evidence type="ECO:0000256" key="11">
    <source>
        <dbReference type="RuleBase" id="RU000587"/>
    </source>
</evidence>
<dbReference type="SUPFAM" id="SSF53756">
    <property type="entry name" value="UDP-Glycosyltransferase/glycogen phosphorylase"/>
    <property type="match status" value="1"/>
</dbReference>
<dbReference type="FunFam" id="3.40.50.2000:FF:000003">
    <property type="entry name" value="Alpha-1,4 glucan phosphorylase"/>
    <property type="match status" value="1"/>
</dbReference>
<evidence type="ECO:0000313" key="12">
    <source>
        <dbReference type="EMBL" id="BBM86820.1"/>
    </source>
</evidence>
<comment type="catalytic activity">
    <reaction evidence="1 11">
        <text>[(1-&gt;4)-alpha-D-glucosyl](n) + phosphate = [(1-&gt;4)-alpha-D-glucosyl](n-1) + alpha-D-glucose 1-phosphate</text>
        <dbReference type="Rhea" id="RHEA:41732"/>
        <dbReference type="Rhea" id="RHEA-COMP:9584"/>
        <dbReference type="Rhea" id="RHEA-COMP:9586"/>
        <dbReference type="ChEBI" id="CHEBI:15444"/>
        <dbReference type="ChEBI" id="CHEBI:43474"/>
        <dbReference type="ChEBI" id="CHEBI:58601"/>
        <dbReference type="EC" id="2.4.1.1"/>
    </reaction>
</comment>